<evidence type="ECO:0000259" key="14">
    <source>
        <dbReference type="Pfam" id="PF10502"/>
    </source>
</evidence>
<evidence type="ECO:0000313" key="15">
    <source>
        <dbReference type="EMBL" id="ALS76870.1"/>
    </source>
</evidence>
<proteinExistence type="inferred from homology"/>
<evidence type="ECO:0000256" key="6">
    <source>
        <dbReference type="ARBA" id="ARBA00022670"/>
    </source>
</evidence>
<dbReference type="SUPFAM" id="SSF51306">
    <property type="entry name" value="LexA/Signal peptidase"/>
    <property type="match status" value="1"/>
</dbReference>
<evidence type="ECO:0000313" key="16">
    <source>
        <dbReference type="Proteomes" id="UP000067683"/>
    </source>
</evidence>
<name>A0A0U2QCB0_9BACL</name>
<evidence type="ECO:0000256" key="1">
    <source>
        <dbReference type="ARBA" id="ARBA00000677"/>
    </source>
</evidence>
<feature type="active site" evidence="11">
    <location>
        <position position="83"/>
    </location>
</feature>
<gene>
    <name evidence="15" type="ORF">AUC31_17310</name>
</gene>
<evidence type="ECO:0000256" key="3">
    <source>
        <dbReference type="ARBA" id="ARBA00009370"/>
    </source>
</evidence>
<dbReference type="CDD" id="cd06530">
    <property type="entry name" value="S26_SPase_I"/>
    <property type="match status" value="1"/>
</dbReference>
<dbReference type="RefSeq" id="WP_058383571.1">
    <property type="nucleotide sequence ID" value="NZ_CP013659.2"/>
</dbReference>
<dbReference type="OrthoDB" id="9802919at2"/>
<evidence type="ECO:0000256" key="11">
    <source>
        <dbReference type="PIRSR" id="PIRSR600223-1"/>
    </source>
</evidence>
<dbReference type="PANTHER" id="PTHR43390:SF1">
    <property type="entry name" value="CHLOROPLAST PROCESSING PEPTIDASE"/>
    <property type="match status" value="1"/>
</dbReference>
<keyword evidence="6 12" id="KW-0645">Protease</keyword>
<dbReference type="GO" id="GO:0006465">
    <property type="term" value="P:signal peptide processing"/>
    <property type="evidence" value="ECO:0007669"/>
    <property type="project" value="InterPro"/>
</dbReference>
<dbReference type="Pfam" id="PF10502">
    <property type="entry name" value="Peptidase_S26"/>
    <property type="match status" value="1"/>
</dbReference>
<dbReference type="EC" id="3.4.21.89" evidence="4 12"/>
<dbReference type="Proteomes" id="UP000067683">
    <property type="component" value="Chromosome"/>
</dbReference>
<dbReference type="PROSITE" id="PS00501">
    <property type="entry name" value="SPASE_I_1"/>
    <property type="match status" value="1"/>
</dbReference>
<dbReference type="InterPro" id="IPR019533">
    <property type="entry name" value="Peptidase_S26"/>
</dbReference>
<dbReference type="InterPro" id="IPR019757">
    <property type="entry name" value="Pept_S26A_signal_pept_1_Lys-AS"/>
</dbReference>
<dbReference type="PROSITE" id="PS00760">
    <property type="entry name" value="SPASE_I_2"/>
    <property type="match status" value="1"/>
</dbReference>
<keyword evidence="10" id="KW-0472">Membrane</keyword>
<comment type="catalytic activity">
    <reaction evidence="1 12">
        <text>Cleavage of hydrophobic, N-terminal signal or leader sequences from secreted and periplasmic proteins.</text>
        <dbReference type="EC" id="3.4.21.89"/>
    </reaction>
</comment>
<evidence type="ECO:0000256" key="5">
    <source>
        <dbReference type="ARBA" id="ARBA00022475"/>
    </source>
</evidence>
<evidence type="ECO:0000256" key="10">
    <source>
        <dbReference type="ARBA" id="ARBA00023136"/>
    </source>
</evidence>
<evidence type="ECO:0000256" key="8">
    <source>
        <dbReference type="ARBA" id="ARBA00022801"/>
    </source>
</evidence>
<keyword evidence="16" id="KW-1185">Reference proteome</keyword>
<organism evidence="15 16">
    <name type="scientific">Planococcus rifietoensis</name>
    <dbReference type="NCBI Taxonomy" id="200991"/>
    <lineage>
        <taxon>Bacteria</taxon>
        <taxon>Bacillati</taxon>
        <taxon>Bacillota</taxon>
        <taxon>Bacilli</taxon>
        <taxon>Bacillales</taxon>
        <taxon>Caryophanaceae</taxon>
        <taxon>Planococcus</taxon>
    </lineage>
</organism>
<dbReference type="GO" id="GO:0009003">
    <property type="term" value="F:signal peptidase activity"/>
    <property type="evidence" value="ECO:0007669"/>
    <property type="project" value="UniProtKB-EC"/>
</dbReference>
<feature type="active site" evidence="11">
    <location>
        <position position="42"/>
    </location>
</feature>
<keyword evidence="8 12" id="KW-0378">Hydrolase</keyword>
<dbReference type="KEGG" id="prt:AUC31_17310"/>
<evidence type="ECO:0000256" key="13">
    <source>
        <dbReference type="RuleBase" id="RU362042"/>
    </source>
</evidence>
<dbReference type="Gene3D" id="2.10.109.10">
    <property type="entry name" value="Umud Fragment, subunit A"/>
    <property type="match status" value="1"/>
</dbReference>
<feature type="domain" description="Peptidase S26" evidence="14">
    <location>
        <begin position="12"/>
        <end position="176"/>
    </location>
</feature>
<evidence type="ECO:0000256" key="2">
    <source>
        <dbReference type="ARBA" id="ARBA00004401"/>
    </source>
</evidence>
<evidence type="ECO:0000256" key="9">
    <source>
        <dbReference type="ARBA" id="ARBA00022989"/>
    </source>
</evidence>
<dbReference type="STRING" id="200991.AUC31_17310"/>
<dbReference type="PRINTS" id="PR00727">
    <property type="entry name" value="LEADERPTASE"/>
</dbReference>
<dbReference type="InterPro" id="IPR019756">
    <property type="entry name" value="Pept_S26A_signal_pept_1_Ser-AS"/>
</dbReference>
<dbReference type="GO" id="GO:0004252">
    <property type="term" value="F:serine-type endopeptidase activity"/>
    <property type="evidence" value="ECO:0007669"/>
    <property type="project" value="InterPro"/>
</dbReference>
<evidence type="ECO:0000256" key="12">
    <source>
        <dbReference type="RuleBase" id="RU003993"/>
    </source>
</evidence>
<dbReference type="AlphaFoldDB" id="A0A0U2QCB0"/>
<dbReference type="InterPro" id="IPR036286">
    <property type="entry name" value="LexA/Signal_pep-like_sf"/>
</dbReference>
<dbReference type="InterPro" id="IPR000223">
    <property type="entry name" value="Pept_S26A_signal_pept_1"/>
</dbReference>
<dbReference type="PANTHER" id="PTHR43390">
    <property type="entry name" value="SIGNAL PEPTIDASE I"/>
    <property type="match status" value="1"/>
</dbReference>
<keyword evidence="9" id="KW-1133">Transmembrane helix</keyword>
<dbReference type="FunFam" id="2.10.109.10:FF:000008">
    <property type="entry name" value="Signal peptidase I"/>
    <property type="match status" value="1"/>
</dbReference>
<dbReference type="InterPro" id="IPR019758">
    <property type="entry name" value="Pept_S26A_signal_pept_1_CS"/>
</dbReference>
<comment type="similarity">
    <text evidence="3 13">Belongs to the peptidase S26 family.</text>
</comment>
<accession>A0A0U2QCB0</accession>
<keyword evidence="5" id="KW-1003">Cell membrane</keyword>
<sequence>MEAEGKQKNEVWEWSKALLIAFDLAAIIRFFLFTPIVVDGESMMPTLEHGDRMIVNKIGYNIGEPDRFDIIVFHAPEQKDYIKRVIGLPGDHVAYEEDQLFINGEAVEEPYLDQYKTGITGTLTEDFVLEDITSYSTIPDGYVFVMGDNRRASKDSRHIGLVPIDEVIGNTNFVFWPVDEAGIVK</sequence>
<reference evidence="15" key="1">
    <citation type="submission" date="2016-01" db="EMBL/GenBank/DDBJ databases">
        <title>Complete genome of Planococcus rifietoensis type strain M8.</title>
        <authorList>
            <person name="See-Too W.S."/>
        </authorList>
    </citation>
    <scope>NUCLEOTIDE SEQUENCE [LARGE SCALE GENOMIC DNA]</scope>
    <source>
        <strain evidence="15">M8</strain>
    </source>
</reference>
<keyword evidence="7" id="KW-0812">Transmembrane</keyword>
<evidence type="ECO:0000256" key="7">
    <source>
        <dbReference type="ARBA" id="ARBA00022692"/>
    </source>
</evidence>
<dbReference type="GO" id="GO:0005886">
    <property type="term" value="C:plasma membrane"/>
    <property type="evidence" value="ECO:0007669"/>
    <property type="project" value="UniProtKB-SubCell"/>
</dbReference>
<evidence type="ECO:0000256" key="4">
    <source>
        <dbReference type="ARBA" id="ARBA00013208"/>
    </source>
</evidence>
<dbReference type="EMBL" id="CP013659">
    <property type="protein sequence ID" value="ALS76870.1"/>
    <property type="molecule type" value="Genomic_DNA"/>
</dbReference>
<dbReference type="NCBIfam" id="TIGR02227">
    <property type="entry name" value="sigpep_I_bact"/>
    <property type="match status" value="1"/>
</dbReference>
<dbReference type="PROSITE" id="PS00761">
    <property type="entry name" value="SPASE_I_3"/>
    <property type="match status" value="1"/>
</dbReference>
<comment type="subcellular location">
    <subcellularLocation>
        <location evidence="2">Cell membrane</location>
        <topology evidence="2">Single-pass type II membrane protein</topology>
    </subcellularLocation>
    <subcellularLocation>
        <location evidence="13">Membrane</location>
        <topology evidence="13">Single-pass type II membrane protein</topology>
    </subcellularLocation>
</comment>
<protein>
    <recommendedName>
        <fullName evidence="4 12">Signal peptidase I</fullName>
        <ecNumber evidence="4 12">3.4.21.89</ecNumber>
    </recommendedName>
</protein>